<dbReference type="EMBL" id="JAINUF010000021">
    <property type="protein sequence ID" value="KAJ8334980.1"/>
    <property type="molecule type" value="Genomic_DNA"/>
</dbReference>
<feature type="compositionally biased region" description="Low complexity" evidence="1">
    <location>
        <begin position="1"/>
        <end position="11"/>
    </location>
</feature>
<name>A0A9Q1IC17_SYNKA</name>
<feature type="compositionally biased region" description="Low complexity" evidence="1">
    <location>
        <begin position="20"/>
        <end position="29"/>
    </location>
</feature>
<comment type="caution">
    <text evidence="2">The sequence shown here is derived from an EMBL/GenBank/DDBJ whole genome shotgun (WGS) entry which is preliminary data.</text>
</comment>
<gene>
    <name evidence="2" type="ORF">SKAU_G00406190</name>
</gene>
<evidence type="ECO:0000313" key="2">
    <source>
        <dbReference type="EMBL" id="KAJ8334980.1"/>
    </source>
</evidence>
<reference evidence="2" key="1">
    <citation type="journal article" date="2023" name="Science">
        <title>Genome structures resolve the early diversification of teleost fishes.</title>
        <authorList>
            <person name="Parey E."/>
            <person name="Louis A."/>
            <person name="Montfort J."/>
            <person name="Bouchez O."/>
            <person name="Roques C."/>
            <person name="Iampietro C."/>
            <person name="Lluch J."/>
            <person name="Castinel A."/>
            <person name="Donnadieu C."/>
            <person name="Desvignes T."/>
            <person name="Floi Bucao C."/>
            <person name="Jouanno E."/>
            <person name="Wen M."/>
            <person name="Mejri S."/>
            <person name="Dirks R."/>
            <person name="Jansen H."/>
            <person name="Henkel C."/>
            <person name="Chen W.J."/>
            <person name="Zahm M."/>
            <person name="Cabau C."/>
            <person name="Klopp C."/>
            <person name="Thompson A.W."/>
            <person name="Robinson-Rechavi M."/>
            <person name="Braasch I."/>
            <person name="Lecointre G."/>
            <person name="Bobe J."/>
            <person name="Postlethwait J.H."/>
            <person name="Berthelot C."/>
            <person name="Roest Crollius H."/>
            <person name="Guiguen Y."/>
        </authorList>
    </citation>
    <scope>NUCLEOTIDE SEQUENCE</scope>
    <source>
        <strain evidence="2">WJC10195</strain>
    </source>
</reference>
<organism evidence="2 3">
    <name type="scientific">Synaphobranchus kaupii</name>
    <name type="common">Kaup's arrowtooth eel</name>
    <dbReference type="NCBI Taxonomy" id="118154"/>
    <lineage>
        <taxon>Eukaryota</taxon>
        <taxon>Metazoa</taxon>
        <taxon>Chordata</taxon>
        <taxon>Craniata</taxon>
        <taxon>Vertebrata</taxon>
        <taxon>Euteleostomi</taxon>
        <taxon>Actinopterygii</taxon>
        <taxon>Neopterygii</taxon>
        <taxon>Teleostei</taxon>
        <taxon>Anguilliformes</taxon>
        <taxon>Synaphobranchidae</taxon>
        <taxon>Synaphobranchus</taxon>
    </lineage>
</organism>
<sequence>MPPAMAPMLLPQFRQLPSATGTGTETGTGSLTPEERTPSVADNGTPFLRISTSTSGG</sequence>
<evidence type="ECO:0000313" key="3">
    <source>
        <dbReference type="Proteomes" id="UP001152622"/>
    </source>
</evidence>
<evidence type="ECO:0000256" key="1">
    <source>
        <dbReference type="SAM" id="MobiDB-lite"/>
    </source>
</evidence>
<feature type="region of interest" description="Disordered" evidence="1">
    <location>
        <begin position="1"/>
        <end position="57"/>
    </location>
</feature>
<proteinExistence type="predicted"/>
<dbReference type="AlphaFoldDB" id="A0A9Q1IC17"/>
<keyword evidence="3" id="KW-1185">Reference proteome</keyword>
<protein>
    <submittedName>
        <fullName evidence="2">Uncharacterized protein</fullName>
    </submittedName>
</protein>
<accession>A0A9Q1IC17</accession>
<dbReference type="Proteomes" id="UP001152622">
    <property type="component" value="Chromosome 21"/>
</dbReference>